<dbReference type="Gene3D" id="3.30.450.280">
    <property type="entry name" value="GAF domain"/>
    <property type="match status" value="1"/>
</dbReference>
<dbReference type="InterPro" id="IPR022066">
    <property type="entry name" value="PdtaS_GAF"/>
</dbReference>
<dbReference type="InterPro" id="IPR036890">
    <property type="entry name" value="HATPase_C_sf"/>
</dbReference>
<dbReference type="InterPro" id="IPR011495">
    <property type="entry name" value="Sig_transdc_His_kin_sub2_dim/P"/>
</dbReference>
<dbReference type="PROSITE" id="PS50109">
    <property type="entry name" value="HIS_KIN"/>
    <property type="match status" value="1"/>
</dbReference>
<evidence type="ECO:0000256" key="5">
    <source>
        <dbReference type="ARBA" id="ARBA00022741"/>
    </source>
</evidence>
<evidence type="ECO:0000259" key="8">
    <source>
        <dbReference type="PROSITE" id="PS50109"/>
    </source>
</evidence>
<reference evidence="9 10" key="1">
    <citation type="submission" date="2020-08" db="EMBL/GenBank/DDBJ databases">
        <title>Sequencing the genomes of 1000 actinobacteria strains.</title>
        <authorList>
            <person name="Klenk H.-P."/>
        </authorList>
    </citation>
    <scope>NUCLEOTIDE SEQUENCE [LARGE SCALE GENOMIC DNA]</scope>
    <source>
        <strain evidence="9 10">DSM 23974</strain>
    </source>
</reference>
<organism evidence="9 10">
    <name type="scientific">Micrococcus cohnii</name>
    <dbReference type="NCBI Taxonomy" id="993416"/>
    <lineage>
        <taxon>Bacteria</taxon>
        <taxon>Bacillati</taxon>
        <taxon>Actinomycetota</taxon>
        <taxon>Actinomycetes</taxon>
        <taxon>Micrococcales</taxon>
        <taxon>Micrococcaceae</taxon>
        <taxon>Micrococcus</taxon>
    </lineage>
</organism>
<dbReference type="SMART" id="SM00911">
    <property type="entry name" value="HWE_HK"/>
    <property type="match status" value="1"/>
</dbReference>
<dbReference type="GO" id="GO:0005524">
    <property type="term" value="F:ATP binding"/>
    <property type="evidence" value="ECO:0007669"/>
    <property type="project" value="UniProtKB-KW"/>
</dbReference>
<keyword evidence="7" id="KW-0067">ATP-binding</keyword>
<gene>
    <name evidence="9" type="ORF">HDA30_001021</name>
</gene>
<keyword evidence="3" id="KW-0597">Phosphoprotein</keyword>
<name>A0A7W7M3F0_9MICC</name>
<protein>
    <recommendedName>
        <fullName evidence="2">histidine kinase</fullName>
        <ecNumber evidence="2">2.7.13.3</ecNumber>
    </recommendedName>
</protein>
<dbReference type="EMBL" id="JACHNA010000001">
    <property type="protein sequence ID" value="MBB4735513.1"/>
    <property type="molecule type" value="Genomic_DNA"/>
</dbReference>
<dbReference type="Pfam" id="PF02518">
    <property type="entry name" value="HATPase_c"/>
    <property type="match status" value="1"/>
</dbReference>
<dbReference type="Proteomes" id="UP000540191">
    <property type="component" value="Unassembled WGS sequence"/>
</dbReference>
<evidence type="ECO:0000256" key="4">
    <source>
        <dbReference type="ARBA" id="ARBA00022679"/>
    </source>
</evidence>
<dbReference type="PANTHER" id="PTHR41523:SF8">
    <property type="entry name" value="ETHYLENE RESPONSE SENSOR PROTEIN"/>
    <property type="match status" value="1"/>
</dbReference>
<sequence length="503" mass="54139">MVTSLSADPLRLHPDLSAGDRDWLLTLVGDWQLIADLSLADLVLWCPAPRSDGTGGYYAMAQARPVTAATLFHRDLVGSRARADLRALLTQAWRSHDTAGAEPIEAPDGTLQVRLWPVKRDGRVLAVLTEHRDPDSRRELTSIELNYRAAAERLLHMTRRGQWPDPADPPGFWIGGTPRVGDGLIVLDADARAAFASPNAVSALRRLGVAVSIEGQVLAPILTQAMIGTGALDEDAWSVLSGARGGRAEVQIGKVTIMVRGIVVRGREERDGALLMLRDVSELRRQEQRLVSKDATIREIHHRVKNNLQTVGSLLRMQARRATSQEARQALAQAMQRVDTIALVHQSLSEDVAGHVDVDALMARLFRLAVEVAGDGRQVRSRVEGEFGALPTRITTALALVINELATNAVEHGTGPEGGLVRLVARRDLTPIGELLEVEVVDSGSGHQPSSVEPAKGPLAQADGGGLGLRIVRTLVESELGGTLSRSQAVDGSTRVSARVPLD</sequence>
<dbReference type="AlphaFoldDB" id="A0A7W7M3F0"/>
<evidence type="ECO:0000313" key="9">
    <source>
        <dbReference type="EMBL" id="MBB4735513.1"/>
    </source>
</evidence>
<keyword evidence="10" id="KW-1185">Reference proteome</keyword>
<evidence type="ECO:0000256" key="1">
    <source>
        <dbReference type="ARBA" id="ARBA00000085"/>
    </source>
</evidence>
<dbReference type="InterPro" id="IPR003594">
    <property type="entry name" value="HATPase_dom"/>
</dbReference>
<accession>A0A7W7M3F0</accession>
<comment type="caution">
    <text evidence="9">The sequence shown here is derived from an EMBL/GenBank/DDBJ whole genome shotgun (WGS) entry which is preliminary data.</text>
</comment>
<evidence type="ECO:0000256" key="6">
    <source>
        <dbReference type="ARBA" id="ARBA00022777"/>
    </source>
</evidence>
<dbReference type="InterPro" id="IPR005467">
    <property type="entry name" value="His_kinase_dom"/>
</dbReference>
<feature type="domain" description="Histidine kinase" evidence="8">
    <location>
        <begin position="299"/>
        <end position="503"/>
    </location>
</feature>
<keyword evidence="4" id="KW-0808">Transferase</keyword>
<keyword evidence="5" id="KW-0547">Nucleotide-binding</keyword>
<evidence type="ECO:0000313" key="10">
    <source>
        <dbReference type="Proteomes" id="UP000540191"/>
    </source>
</evidence>
<dbReference type="Gene3D" id="3.30.450.20">
    <property type="entry name" value="PAS domain"/>
    <property type="match status" value="1"/>
</dbReference>
<dbReference type="SUPFAM" id="SSF55874">
    <property type="entry name" value="ATPase domain of HSP90 chaperone/DNA topoisomerase II/histidine kinase"/>
    <property type="match status" value="1"/>
</dbReference>
<dbReference type="Pfam" id="PF07568">
    <property type="entry name" value="HisKA_2"/>
    <property type="match status" value="1"/>
</dbReference>
<comment type="catalytic activity">
    <reaction evidence="1">
        <text>ATP + protein L-histidine = ADP + protein N-phospho-L-histidine.</text>
        <dbReference type="EC" id="2.7.13.3"/>
    </reaction>
</comment>
<dbReference type="PANTHER" id="PTHR41523">
    <property type="entry name" value="TWO-COMPONENT SYSTEM SENSOR PROTEIN"/>
    <property type="match status" value="1"/>
</dbReference>
<dbReference type="GO" id="GO:0004673">
    <property type="term" value="F:protein histidine kinase activity"/>
    <property type="evidence" value="ECO:0007669"/>
    <property type="project" value="UniProtKB-EC"/>
</dbReference>
<evidence type="ECO:0000256" key="2">
    <source>
        <dbReference type="ARBA" id="ARBA00012438"/>
    </source>
</evidence>
<proteinExistence type="predicted"/>
<dbReference type="SMART" id="SM00387">
    <property type="entry name" value="HATPase_c"/>
    <property type="match status" value="1"/>
</dbReference>
<keyword evidence="6 9" id="KW-0418">Kinase</keyword>
<evidence type="ECO:0000256" key="7">
    <source>
        <dbReference type="ARBA" id="ARBA00022840"/>
    </source>
</evidence>
<dbReference type="RefSeq" id="WP_158496762.1">
    <property type="nucleotide sequence ID" value="NZ_JACHNA010000001.1"/>
</dbReference>
<dbReference type="Pfam" id="PF12282">
    <property type="entry name" value="GAF_PdtaS"/>
    <property type="match status" value="1"/>
</dbReference>
<dbReference type="InterPro" id="IPR011102">
    <property type="entry name" value="Sig_transdc_His_kinase_HWE"/>
</dbReference>
<dbReference type="Gene3D" id="3.30.565.10">
    <property type="entry name" value="Histidine kinase-like ATPase, C-terminal domain"/>
    <property type="match status" value="1"/>
</dbReference>
<dbReference type="EC" id="2.7.13.3" evidence="2"/>
<evidence type="ECO:0000256" key="3">
    <source>
        <dbReference type="ARBA" id="ARBA00022553"/>
    </source>
</evidence>
<dbReference type="InterPro" id="IPR038424">
    <property type="entry name" value="H_kinase_PdtaS_GAF_sf"/>
</dbReference>